<name>A0ABR8XFC9_9BACL</name>
<feature type="domain" description="DUF5643" evidence="3">
    <location>
        <begin position="218"/>
        <end position="331"/>
    </location>
</feature>
<keyword evidence="5" id="KW-1185">Reference proteome</keyword>
<evidence type="ECO:0000313" key="4">
    <source>
        <dbReference type="EMBL" id="MBD8027944.1"/>
    </source>
</evidence>
<proteinExistence type="predicted"/>
<feature type="domain" description="DUF4179" evidence="2">
    <location>
        <begin position="40"/>
        <end position="133"/>
    </location>
</feature>
<evidence type="ECO:0000313" key="5">
    <source>
        <dbReference type="Proteomes" id="UP000640930"/>
    </source>
</evidence>
<evidence type="ECO:0000259" key="3">
    <source>
        <dbReference type="Pfam" id="PF18705"/>
    </source>
</evidence>
<dbReference type="Gene3D" id="2.60.40.1630">
    <property type="entry name" value="bacillus anthracis domain"/>
    <property type="match status" value="1"/>
</dbReference>
<keyword evidence="1" id="KW-0472">Membrane</keyword>
<dbReference type="InterPro" id="IPR025436">
    <property type="entry name" value="DUF4179"/>
</dbReference>
<organism evidence="4 5">
    <name type="scientific">Ureibacillus galli</name>
    <dbReference type="NCBI Taxonomy" id="2762222"/>
    <lineage>
        <taxon>Bacteria</taxon>
        <taxon>Bacillati</taxon>
        <taxon>Bacillota</taxon>
        <taxon>Bacilli</taxon>
        <taxon>Bacillales</taxon>
        <taxon>Caryophanaceae</taxon>
        <taxon>Ureibacillus</taxon>
    </lineage>
</organism>
<keyword evidence="1" id="KW-1133">Transmembrane helix</keyword>
<dbReference type="Proteomes" id="UP000640930">
    <property type="component" value="Unassembled WGS sequence"/>
</dbReference>
<evidence type="ECO:0000259" key="2">
    <source>
        <dbReference type="Pfam" id="PF13786"/>
    </source>
</evidence>
<dbReference type="Pfam" id="PF18705">
    <property type="entry name" value="DUF5643"/>
    <property type="match status" value="1"/>
</dbReference>
<evidence type="ECO:0000256" key="1">
    <source>
        <dbReference type="SAM" id="Phobius"/>
    </source>
</evidence>
<protein>
    <submittedName>
        <fullName evidence="4">DUF4179 domain-containing protein</fullName>
    </submittedName>
</protein>
<reference evidence="4 5" key="1">
    <citation type="submission" date="2020-08" db="EMBL/GenBank/DDBJ databases">
        <title>A Genomic Blueprint of the Chicken Gut Microbiome.</title>
        <authorList>
            <person name="Gilroy R."/>
            <person name="Ravi A."/>
            <person name="Getino M."/>
            <person name="Pursley I."/>
            <person name="Horton D.L."/>
            <person name="Alikhan N.-F."/>
            <person name="Baker D."/>
            <person name="Gharbi K."/>
            <person name="Hall N."/>
            <person name="Watson M."/>
            <person name="Adriaenssens E.M."/>
            <person name="Foster-Nyarko E."/>
            <person name="Jarju S."/>
            <person name="Secka A."/>
            <person name="Antonio M."/>
            <person name="Oren A."/>
            <person name="Chaudhuri R."/>
            <person name="La Ragione R.M."/>
            <person name="Hildebrand F."/>
            <person name="Pallen M.J."/>
        </authorList>
    </citation>
    <scope>NUCLEOTIDE SEQUENCE [LARGE SCALE GENOMIC DNA]</scope>
    <source>
        <strain evidence="4 5">Re31</strain>
    </source>
</reference>
<gene>
    <name evidence="4" type="ORF">H9636_14930</name>
</gene>
<keyword evidence="1" id="KW-0812">Transmembrane</keyword>
<dbReference type="Pfam" id="PF13786">
    <property type="entry name" value="DUF4179"/>
    <property type="match status" value="1"/>
</dbReference>
<comment type="caution">
    <text evidence="4">The sequence shown here is derived from an EMBL/GenBank/DDBJ whole genome shotgun (WGS) entry which is preliminary data.</text>
</comment>
<dbReference type="EMBL" id="JACSQA010000027">
    <property type="protein sequence ID" value="MBD8027944.1"/>
    <property type="molecule type" value="Genomic_DNA"/>
</dbReference>
<feature type="transmembrane region" description="Helical" evidence="1">
    <location>
        <begin position="43"/>
        <end position="62"/>
    </location>
</feature>
<dbReference type="RefSeq" id="WP_191708362.1">
    <property type="nucleotide sequence ID" value="NZ_JACSQA010000027.1"/>
</dbReference>
<sequence>MNDNNFDKLKEELTNITVPTEKLATLRQNGYTKYKKRQKRTRLYFKQVALIAVLAIVFVTSIRVSPAFANAVAKIPGFAPLVEMITKDKGLKDIVDNEYFEALNIVQTKNNITLTILGTIADETGIVIFYELEAPFNLSNLETKEFQLRQNGEVINGSSTSGWPYTEASKTIQGKLEVIATSKIDYSQPDFEIYLKFGDTKETSFTIPFTLTKPIQPSKVYDVNKPLEIDGQTIYVQSLTISPLRAELKLKADRQNTMQILQIDQLKVLDEKGEEWGKIQDGLVGLGGFREETNSIFIQSNYFRKPEKLTLVLDQIEALPKGEDYVEIDFLRQKVVKVPPIEDFDIKILDSNSIEVTYKPKVDHHVQLFSDVIDAKGNKFYQNSFSVYENHNGFTENAYQFDLKGAVNPVQIYFFSYPHYLKGSTQIEIPLTE</sequence>
<accession>A0ABR8XFC9</accession>
<dbReference type="InterPro" id="IPR040680">
    <property type="entry name" value="DUF5643"/>
</dbReference>